<dbReference type="VEuPathDB" id="MicrosporidiaDB:CWI39_0029p0080"/>
<accession>A0A4Q9LNW3</accession>
<dbReference type="EMBL" id="PIXR01000029">
    <property type="protein sequence ID" value="TBU09857.1"/>
    <property type="molecule type" value="Genomic_DNA"/>
</dbReference>
<comment type="caution">
    <text evidence="2">The sequence shown here is derived from an EMBL/GenBank/DDBJ whole genome shotgun (WGS) entry which is preliminary data.</text>
</comment>
<gene>
    <name evidence="2" type="ORF">CWI39_0029p0080</name>
</gene>
<feature type="region of interest" description="Disordered" evidence="1">
    <location>
        <begin position="155"/>
        <end position="218"/>
    </location>
</feature>
<feature type="compositionally biased region" description="Polar residues" evidence="1">
    <location>
        <begin position="163"/>
        <end position="185"/>
    </location>
</feature>
<dbReference type="Proteomes" id="UP000293045">
    <property type="component" value="Unassembled WGS sequence"/>
</dbReference>
<reference evidence="2 3" key="1">
    <citation type="submission" date="2017-12" db="EMBL/GenBank/DDBJ databases">
        <authorList>
            <person name="Pombert J.-F."/>
            <person name="Haag K.L."/>
            <person name="Ebert D."/>
        </authorList>
    </citation>
    <scope>NUCLEOTIDE SEQUENCE [LARGE SCALE GENOMIC DNA]</scope>
    <source>
        <strain evidence="2">IL-BN-2</strain>
    </source>
</reference>
<evidence type="ECO:0000313" key="3">
    <source>
        <dbReference type="Proteomes" id="UP000293045"/>
    </source>
</evidence>
<proteinExistence type="predicted"/>
<organism evidence="2 3">
    <name type="scientific">Hamiltosporidium magnivora</name>
    <dbReference type="NCBI Taxonomy" id="148818"/>
    <lineage>
        <taxon>Eukaryota</taxon>
        <taxon>Fungi</taxon>
        <taxon>Fungi incertae sedis</taxon>
        <taxon>Microsporidia</taxon>
        <taxon>Dubosqiidae</taxon>
        <taxon>Hamiltosporidium</taxon>
    </lineage>
</organism>
<protein>
    <submittedName>
        <fullName evidence="2">Uncharacterized protein</fullName>
    </submittedName>
</protein>
<dbReference type="VEuPathDB" id="MicrosporidiaDB:CWI36_1607p0010"/>
<feature type="compositionally biased region" description="Basic and acidic residues" evidence="1">
    <location>
        <begin position="186"/>
        <end position="198"/>
    </location>
</feature>
<dbReference type="AlphaFoldDB" id="A0A4Q9LNW3"/>
<evidence type="ECO:0000313" key="2">
    <source>
        <dbReference type="EMBL" id="TBU09857.1"/>
    </source>
</evidence>
<name>A0A4Q9LNW3_9MICR</name>
<sequence length="295" mass="34307">MLIAYICLIRTLSTDVLNTPLNITLISSDQVLAAYEKQSIVFTEKEKFKNIDYDGLSSIEKNGNLYRLRFNKLFVCIDGNTKELSLCPSTSLYTKDFQIFQVGKCTVISSESKCLTVLKNEVYPFKNTFKGHFMSCIPNDKQQCFDFKHNMSDESIKSKNESDSNANEMSSDANSEQSSENNTYDDYTKGYNEKDSNRQKKPKQKSPKPFPNKLSSTLPKKKWDMDYVNKNLDDAHHLVAKTNPELDISTKRYYPECFYGYDNMTMFLNDVMPSLRKMKKKYCWHNMNQDSWHFS</sequence>
<evidence type="ECO:0000256" key="1">
    <source>
        <dbReference type="SAM" id="MobiDB-lite"/>
    </source>
</evidence>